<dbReference type="SUPFAM" id="SSF53901">
    <property type="entry name" value="Thiolase-like"/>
    <property type="match status" value="2"/>
</dbReference>
<comment type="caution">
    <text evidence="8">The sequence shown here is derived from an EMBL/GenBank/DDBJ whole genome shotgun (WGS) entry which is preliminary data.</text>
</comment>
<evidence type="ECO:0000259" key="6">
    <source>
        <dbReference type="Pfam" id="PF00108"/>
    </source>
</evidence>
<dbReference type="NCBIfam" id="TIGR01930">
    <property type="entry name" value="AcCoA-C-Actrans"/>
    <property type="match status" value="1"/>
</dbReference>
<dbReference type="InterPro" id="IPR050215">
    <property type="entry name" value="Thiolase-like_sf_Thiolase"/>
</dbReference>
<dbReference type="EC" id="2.3.1.16" evidence="4"/>
<organism evidence="8 9">
    <name type="scientific">Antiquaquibacter soli</name>
    <dbReference type="NCBI Taxonomy" id="3064523"/>
    <lineage>
        <taxon>Bacteria</taxon>
        <taxon>Bacillati</taxon>
        <taxon>Actinomycetota</taxon>
        <taxon>Actinomycetes</taxon>
        <taxon>Micrococcales</taxon>
        <taxon>Microbacteriaceae</taxon>
        <taxon>Antiquaquibacter</taxon>
    </lineage>
</organism>
<comment type="similarity">
    <text evidence="1 5">Belongs to the thiolase-like superfamily. Thiolase family.</text>
</comment>
<proteinExistence type="inferred from homology"/>
<dbReference type="RefSeq" id="WP_305002454.1">
    <property type="nucleotide sequence ID" value="NZ_JAUQUB010000001.1"/>
</dbReference>
<name>A0ABT9BRS4_9MICO</name>
<dbReference type="Pfam" id="PF02803">
    <property type="entry name" value="Thiolase_C"/>
    <property type="match status" value="1"/>
</dbReference>
<dbReference type="PROSITE" id="PS00099">
    <property type="entry name" value="THIOLASE_3"/>
    <property type="match status" value="1"/>
</dbReference>
<evidence type="ECO:0000313" key="9">
    <source>
        <dbReference type="Proteomes" id="UP001241072"/>
    </source>
</evidence>
<dbReference type="PANTHER" id="PTHR43853:SF2">
    <property type="entry name" value="3-OXOADIPYL-COA_3-OXO-5,6-DEHYDROSUBERYL-COA THIOLASE"/>
    <property type="match status" value="1"/>
</dbReference>
<sequence>MAERAEVVFVDGVRTPFGRAGEKGMYWQTRADDLVVKAMIGLLERNPQIPKDRYDDVAIAATTQTGDQGLTLGRTAALLAGLPRSVPGYAIDRMCAGAMTSVTTIAGAIGFGAYDIGIAGGVEHMGRHPMGFGADPNPRFLAEKLVSADALNMGNTAERIHDRFPQLTKERADRFAMGSQKKAFAAYEAGKIQPDLIPVAIRSDEGWGLATRDEALRPETTLEGLAGLKTPFRPHGRVTAGNSSGLNDGATASIIASADAAKELGLSPKMRMVSFAFAGVEPEIMGIGPVPSTEKALRKAGLTIDDIGLFELNEAFAVQVLSLLDHFGIDDEDPRVNQWGGAIAMGHPLASSGVRLMIQLAAQFAERPDVRYGLTAMCIGLGQGGSVIWENPHYKGAK</sequence>
<dbReference type="InterPro" id="IPR020616">
    <property type="entry name" value="Thiolase_N"/>
</dbReference>
<keyword evidence="2 5" id="KW-0808">Transferase</keyword>
<evidence type="ECO:0000256" key="5">
    <source>
        <dbReference type="RuleBase" id="RU003557"/>
    </source>
</evidence>
<accession>A0ABT9BRS4</accession>
<feature type="domain" description="Thiolase C-terminal" evidence="7">
    <location>
        <begin position="267"/>
        <end position="390"/>
    </location>
</feature>
<dbReference type="Pfam" id="PF00108">
    <property type="entry name" value="Thiolase_N"/>
    <property type="match status" value="1"/>
</dbReference>
<dbReference type="PROSITE" id="PS00737">
    <property type="entry name" value="THIOLASE_2"/>
    <property type="match status" value="1"/>
</dbReference>
<dbReference type="Proteomes" id="UP001241072">
    <property type="component" value="Unassembled WGS sequence"/>
</dbReference>
<dbReference type="InterPro" id="IPR016039">
    <property type="entry name" value="Thiolase-like"/>
</dbReference>
<dbReference type="EMBL" id="JAUQUB010000001">
    <property type="protein sequence ID" value="MDO7882070.1"/>
    <property type="molecule type" value="Genomic_DNA"/>
</dbReference>
<dbReference type="GO" id="GO:0016746">
    <property type="term" value="F:acyltransferase activity"/>
    <property type="evidence" value="ECO:0007669"/>
    <property type="project" value="UniProtKB-KW"/>
</dbReference>
<dbReference type="InterPro" id="IPR020613">
    <property type="entry name" value="Thiolase_CS"/>
</dbReference>
<feature type="domain" description="Thiolase N-terminal" evidence="6">
    <location>
        <begin position="7"/>
        <end position="258"/>
    </location>
</feature>
<gene>
    <name evidence="8" type="ORF">Q5716_07505</name>
</gene>
<evidence type="ECO:0000256" key="4">
    <source>
        <dbReference type="ARBA" id="ARBA00024073"/>
    </source>
</evidence>
<protein>
    <recommendedName>
        <fullName evidence="4">acetyl-CoA C-acyltransferase</fullName>
        <ecNumber evidence="4">2.3.1.16</ecNumber>
    </recommendedName>
</protein>
<dbReference type="InterPro" id="IPR020610">
    <property type="entry name" value="Thiolase_AS"/>
</dbReference>
<reference evidence="8 9" key="1">
    <citation type="submission" date="2023-07" db="EMBL/GenBank/DDBJ databases">
        <title>Protaetiibacter sp. nov WY-16 isolated from soil.</title>
        <authorList>
            <person name="Liu B."/>
            <person name="Wan Y."/>
        </authorList>
    </citation>
    <scope>NUCLEOTIDE SEQUENCE [LARGE SCALE GENOMIC DNA]</scope>
    <source>
        <strain evidence="8 9">WY-16</strain>
    </source>
</reference>
<dbReference type="CDD" id="cd00751">
    <property type="entry name" value="thiolase"/>
    <property type="match status" value="1"/>
</dbReference>
<dbReference type="InterPro" id="IPR020617">
    <property type="entry name" value="Thiolase_C"/>
</dbReference>
<keyword evidence="9" id="KW-1185">Reference proteome</keyword>
<evidence type="ECO:0000256" key="1">
    <source>
        <dbReference type="ARBA" id="ARBA00010982"/>
    </source>
</evidence>
<dbReference type="PIRSF" id="PIRSF000429">
    <property type="entry name" value="Ac-CoA_Ac_transf"/>
    <property type="match status" value="1"/>
</dbReference>
<dbReference type="PANTHER" id="PTHR43853">
    <property type="entry name" value="3-KETOACYL-COA THIOLASE, PEROXISOMAL"/>
    <property type="match status" value="1"/>
</dbReference>
<evidence type="ECO:0000313" key="8">
    <source>
        <dbReference type="EMBL" id="MDO7882070.1"/>
    </source>
</evidence>
<evidence type="ECO:0000256" key="2">
    <source>
        <dbReference type="ARBA" id="ARBA00022679"/>
    </source>
</evidence>
<evidence type="ECO:0000259" key="7">
    <source>
        <dbReference type="Pfam" id="PF02803"/>
    </source>
</evidence>
<keyword evidence="3 5" id="KW-0012">Acyltransferase</keyword>
<evidence type="ECO:0000256" key="3">
    <source>
        <dbReference type="ARBA" id="ARBA00023315"/>
    </source>
</evidence>
<dbReference type="InterPro" id="IPR002155">
    <property type="entry name" value="Thiolase"/>
</dbReference>
<dbReference type="Gene3D" id="3.40.47.10">
    <property type="match status" value="1"/>
</dbReference>